<sequence length="74" mass="7785">GKAGGRAGGSCIPPLETELRIQHPDCCFKPIGYKRCRTGVEPPFTVWVKGIGRRMLAPGAQGQDGVVLAESCGC</sequence>
<dbReference type="Proteomes" id="UP001558613">
    <property type="component" value="Unassembled WGS sequence"/>
</dbReference>
<proteinExistence type="predicted"/>
<accession>A0ABR3NUU4</accession>
<feature type="non-terminal residue" evidence="1">
    <location>
        <position position="1"/>
    </location>
</feature>
<keyword evidence="2" id="KW-1185">Reference proteome</keyword>
<reference evidence="1 2" key="1">
    <citation type="submission" date="2023-09" db="EMBL/GenBank/DDBJ databases">
        <authorList>
            <person name="Wang M."/>
        </authorList>
    </citation>
    <scope>NUCLEOTIDE SEQUENCE [LARGE SCALE GENOMIC DNA]</scope>
    <source>
        <strain evidence="1">GT-2023</strain>
        <tissue evidence="1">Liver</tissue>
    </source>
</reference>
<evidence type="ECO:0000313" key="1">
    <source>
        <dbReference type="EMBL" id="KAL1280527.1"/>
    </source>
</evidence>
<name>A0ABR3NUU4_9TELE</name>
<gene>
    <name evidence="1" type="ORF">QQF64_015127</name>
</gene>
<evidence type="ECO:0000313" key="2">
    <source>
        <dbReference type="Proteomes" id="UP001558613"/>
    </source>
</evidence>
<dbReference type="EMBL" id="JAYMGO010000002">
    <property type="protein sequence ID" value="KAL1280527.1"/>
    <property type="molecule type" value="Genomic_DNA"/>
</dbReference>
<protein>
    <submittedName>
        <fullName evidence="1">Uncharacterized protein</fullName>
    </submittedName>
</protein>
<organism evidence="1 2">
    <name type="scientific">Cirrhinus molitorella</name>
    <name type="common">mud carp</name>
    <dbReference type="NCBI Taxonomy" id="172907"/>
    <lineage>
        <taxon>Eukaryota</taxon>
        <taxon>Metazoa</taxon>
        <taxon>Chordata</taxon>
        <taxon>Craniata</taxon>
        <taxon>Vertebrata</taxon>
        <taxon>Euteleostomi</taxon>
        <taxon>Actinopterygii</taxon>
        <taxon>Neopterygii</taxon>
        <taxon>Teleostei</taxon>
        <taxon>Ostariophysi</taxon>
        <taxon>Cypriniformes</taxon>
        <taxon>Cyprinidae</taxon>
        <taxon>Labeoninae</taxon>
        <taxon>Labeonini</taxon>
        <taxon>Cirrhinus</taxon>
    </lineage>
</organism>
<comment type="caution">
    <text evidence="1">The sequence shown here is derived from an EMBL/GenBank/DDBJ whole genome shotgun (WGS) entry which is preliminary data.</text>
</comment>